<organism evidence="1">
    <name type="scientific">uncultured Caudovirales phage</name>
    <dbReference type="NCBI Taxonomy" id="2100421"/>
    <lineage>
        <taxon>Viruses</taxon>
        <taxon>Duplodnaviria</taxon>
        <taxon>Heunggongvirae</taxon>
        <taxon>Uroviricota</taxon>
        <taxon>Caudoviricetes</taxon>
        <taxon>Peduoviridae</taxon>
        <taxon>Maltschvirus</taxon>
        <taxon>Maltschvirus maltsch</taxon>
    </lineage>
</organism>
<sequence length="81" mass="9688">MAKARKHYYRSADKTIYVEIDYDRLFHDHYTKEGKKRWLLGSDTDRIEAFLKGRGYVKINKAQHDKFRETLTIELPTSPIL</sequence>
<evidence type="ECO:0000313" key="1">
    <source>
        <dbReference type="EMBL" id="CAB4137599.1"/>
    </source>
</evidence>
<gene>
    <name evidence="1" type="ORF">UFOVP324_49</name>
</gene>
<feature type="non-terminal residue" evidence="1">
    <location>
        <position position="81"/>
    </location>
</feature>
<protein>
    <submittedName>
        <fullName evidence="1">Uncharacterized protein</fullName>
    </submittedName>
</protein>
<proteinExistence type="predicted"/>
<accession>A0A6J5M0S3</accession>
<dbReference type="EMBL" id="LR796334">
    <property type="protein sequence ID" value="CAB4137599.1"/>
    <property type="molecule type" value="Genomic_DNA"/>
</dbReference>
<reference evidence="1" key="1">
    <citation type="submission" date="2020-04" db="EMBL/GenBank/DDBJ databases">
        <authorList>
            <person name="Chiriac C."/>
            <person name="Salcher M."/>
            <person name="Ghai R."/>
            <person name="Kavagutti S V."/>
        </authorList>
    </citation>
    <scope>NUCLEOTIDE SEQUENCE</scope>
</reference>
<name>A0A6J5M0S3_9CAUD</name>